<accession>A0ACC2UEW0</accession>
<reference evidence="1" key="1">
    <citation type="submission" date="2022-04" db="EMBL/GenBank/DDBJ databases">
        <title>Genome of the entomopathogenic fungus Entomophthora muscae.</title>
        <authorList>
            <person name="Elya C."/>
            <person name="Lovett B.R."/>
            <person name="Lee E."/>
            <person name="Macias A.M."/>
            <person name="Hajek A.E."/>
            <person name="De Bivort B.L."/>
            <person name="Kasson M.T."/>
            <person name="De Fine Licht H.H."/>
            <person name="Stajich J.E."/>
        </authorList>
    </citation>
    <scope>NUCLEOTIDE SEQUENCE</scope>
    <source>
        <strain evidence="1">Berkeley</strain>
    </source>
</reference>
<comment type="caution">
    <text evidence="1">The sequence shown here is derived from an EMBL/GenBank/DDBJ whole genome shotgun (WGS) entry which is preliminary data.</text>
</comment>
<keyword evidence="2" id="KW-1185">Reference proteome</keyword>
<name>A0ACC2UEW0_9FUNG</name>
<proteinExistence type="predicted"/>
<organism evidence="1 2">
    <name type="scientific">Entomophthora muscae</name>
    <dbReference type="NCBI Taxonomy" id="34485"/>
    <lineage>
        <taxon>Eukaryota</taxon>
        <taxon>Fungi</taxon>
        <taxon>Fungi incertae sedis</taxon>
        <taxon>Zoopagomycota</taxon>
        <taxon>Entomophthoromycotina</taxon>
        <taxon>Entomophthoromycetes</taxon>
        <taxon>Entomophthorales</taxon>
        <taxon>Entomophthoraceae</taxon>
        <taxon>Entomophthora</taxon>
    </lineage>
</organism>
<evidence type="ECO:0000313" key="2">
    <source>
        <dbReference type="Proteomes" id="UP001165960"/>
    </source>
</evidence>
<protein>
    <submittedName>
        <fullName evidence="1">Uncharacterized protein</fullName>
    </submittedName>
</protein>
<gene>
    <name evidence="1" type="ORF">DSO57_1015145</name>
</gene>
<evidence type="ECO:0000313" key="1">
    <source>
        <dbReference type="EMBL" id="KAJ9085334.1"/>
    </source>
</evidence>
<dbReference type="EMBL" id="QTSX02000769">
    <property type="protein sequence ID" value="KAJ9085334.1"/>
    <property type="molecule type" value="Genomic_DNA"/>
</dbReference>
<dbReference type="Proteomes" id="UP001165960">
    <property type="component" value="Unassembled WGS sequence"/>
</dbReference>
<sequence>MLPNCAAVPPKFSFGEIAFPDFPIWLFPKGVDRDWPAGMGRQRLAGGRLAHECLVEDGLQVWLARVVGACAVAVGICLMATSVCVLAPGNSLVVAGFCVVAVCQDSPSFSLAARFSTFLQIPSSPLHFLFFWVN</sequence>